<dbReference type="InterPro" id="IPR045857">
    <property type="entry name" value="O16G_dom_2"/>
</dbReference>
<dbReference type="SMART" id="SM00642">
    <property type="entry name" value="Aamy"/>
    <property type="match status" value="1"/>
</dbReference>
<dbReference type="Gene3D" id="3.20.20.80">
    <property type="entry name" value="Glycosidases"/>
    <property type="match status" value="2"/>
</dbReference>
<evidence type="ECO:0000313" key="5">
    <source>
        <dbReference type="EMBL" id="MFC4508008.1"/>
    </source>
</evidence>
<dbReference type="EMBL" id="JBHSFK010000065">
    <property type="protein sequence ID" value="MFC4508008.1"/>
    <property type="molecule type" value="Genomic_DNA"/>
</dbReference>
<dbReference type="SUPFAM" id="SSF51445">
    <property type="entry name" value="(Trans)glycosidases"/>
    <property type="match status" value="1"/>
</dbReference>
<dbReference type="RefSeq" id="WP_381179978.1">
    <property type="nucleotide sequence ID" value="NZ_JBHSFK010000065.1"/>
</dbReference>
<evidence type="ECO:0000259" key="4">
    <source>
        <dbReference type="SMART" id="SM00642"/>
    </source>
</evidence>
<name>A0ABV9BAL2_9ACTN</name>
<comment type="caution">
    <text evidence="5">The sequence shown here is derived from an EMBL/GenBank/DDBJ whole genome shotgun (WGS) entry which is preliminary data.</text>
</comment>
<keyword evidence="1" id="KW-0378">Hydrolase</keyword>
<dbReference type="Gene3D" id="3.90.400.10">
    <property type="entry name" value="Oligo-1,6-glucosidase, Domain 2"/>
    <property type="match status" value="1"/>
</dbReference>
<organism evidence="5 6">
    <name type="scientific">Streptomyces vulcanius</name>
    <dbReference type="NCBI Taxonomy" id="1441876"/>
    <lineage>
        <taxon>Bacteria</taxon>
        <taxon>Bacillati</taxon>
        <taxon>Actinomycetota</taxon>
        <taxon>Actinomycetes</taxon>
        <taxon>Kitasatosporales</taxon>
        <taxon>Streptomycetaceae</taxon>
        <taxon>Streptomyces</taxon>
    </lineage>
</organism>
<dbReference type="Pfam" id="PF00128">
    <property type="entry name" value="Alpha-amylase"/>
    <property type="match status" value="1"/>
</dbReference>
<evidence type="ECO:0000256" key="2">
    <source>
        <dbReference type="ARBA" id="ARBA00023295"/>
    </source>
</evidence>
<gene>
    <name evidence="5" type="ORF">ACFPIH_52905</name>
</gene>
<proteinExistence type="predicted"/>
<feature type="domain" description="Glycosyl hydrolase family 13 catalytic" evidence="4">
    <location>
        <begin position="11"/>
        <end position="351"/>
    </location>
</feature>
<dbReference type="InterPro" id="IPR017853">
    <property type="entry name" value="GH"/>
</dbReference>
<protein>
    <submittedName>
        <fullName evidence="5">Alpha-amylase family protein</fullName>
    </submittedName>
</protein>
<dbReference type="PANTHER" id="PTHR10357:SF210">
    <property type="entry name" value="MALTODEXTRIN GLUCOSIDASE"/>
    <property type="match status" value="1"/>
</dbReference>
<keyword evidence="2" id="KW-0326">Glycosidase</keyword>
<accession>A0ABV9BAL2</accession>
<feature type="region of interest" description="Disordered" evidence="3">
    <location>
        <begin position="314"/>
        <end position="336"/>
    </location>
</feature>
<keyword evidence="6" id="KW-1185">Reference proteome</keyword>
<evidence type="ECO:0000256" key="1">
    <source>
        <dbReference type="ARBA" id="ARBA00022801"/>
    </source>
</evidence>
<reference evidence="6" key="1">
    <citation type="journal article" date="2019" name="Int. J. Syst. Evol. Microbiol.">
        <title>The Global Catalogue of Microorganisms (GCM) 10K type strain sequencing project: providing services to taxonomists for standard genome sequencing and annotation.</title>
        <authorList>
            <consortium name="The Broad Institute Genomics Platform"/>
            <consortium name="The Broad Institute Genome Sequencing Center for Infectious Disease"/>
            <person name="Wu L."/>
            <person name="Ma J."/>
        </authorList>
    </citation>
    <scope>NUCLEOTIDE SEQUENCE [LARGE SCALE GENOMIC DNA]</scope>
    <source>
        <strain evidence="6">CGMCC 4.7177</strain>
    </source>
</reference>
<dbReference type="InterPro" id="IPR006047">
    <property type="entry name" value="GH13_cat_dom"/>
</dbReference>
<evidence type="ECO:0000256" key="3">
    <source>
        <dbReference type="SAM" id="MobiDB-lite"/>
    </source>
</evidence>
<dbReference type="Proteomes" id="UP001595839">
    <property type="component" value="Unassembled WGS sequence"/>
</dbReference>
<dbReference type="CDD" id="cd11354">
    <property type="entry name" value="AmyAc_bac_CMD_like"/>
    <property type="match status" value="1"/>
</dbReference>
<sequence length="438" mass="47956">MSWSEHAIWWHVHPLGFLGAERAALPPGEPPRHRLPALTGWLDHLVRLGCNGLALGPVFAAETHGYDTVDHFRIDPRLGTEDDLAELTERAASRGVRVLLDGVFNHVGRTFGPFADVARHGADSPYADWFVPEGDDFRTFEGHRHLVALNHAHPAVADHVVAVLDHWLERGVSGWRLDAAYAVPRSFWRTVTDRVRERHPQVWFSGEVIHGDYAAYVREGGLDSATQYELWKAIWSSLNDTNPHELAWALKRHNGLLDTFAPQTFVGNHDVTRIASRLREPRHLAHALTVLFTVGGIPSVYAGDERALRGVKEEREGGDDAIRPAFPADPSGLGPDQLPVERLHQTLVGVRRRNSWLVRARTQVHTLTHTVLTYTLTDPNGSAALAVGLNFGAAPAEGSLPAADWTPAAGEAAVGAGSAAVTLPGFGWFVATAPEIPH</sequence>
<dbReference type="PANTHER" id="PTHR10357">
    <property type="entry name" value="ALPHA-AMYLASE FAMILY MEMBER"/>
    <property type="match status" value="1"/>
</dbReference>
<evidence type="ECO:0000313" key="6">
    <source>
        <dbReference type="Proteomes" id="UP001595839"/>
    </source>
</evidence>